<gene>
    <name evidence="8" type="ORF">Daus18300_013899</name>
</gene>
<feature type="transmembrane region" description="Helical" evidence="6">
    <location>
        <begin position="211"/>
        <end position="231"/>
    </location>
</feature>
<evidence type="ECO:0000313" key="8">
    <source>
        <dbReference type="EMBL" id="KAL1847639.1"/>
    </source>
</evidence>
<feature type="transmembrane region" description="Helical" evidence="6">
    <location>
        <begin position="320"/>
        <end position="340"/>
    </location>
</feature>
<feature type="transmembrane region" description="Helical" evidence="6">
    <location>
        <begin position="283"/>
        <end position="300"/>
    </location>
</feature>
<feature type="transmembrane region" description="Helical" evidence="6">
    <location>
        <begin position="447"/>
        <end position="471"/>
    </location>
</feature>
<dbReference type="PRINTS" id="PR01036">
    <property type="entry name" value="TCRTETB"/>
</dbReference>
<name>A0ABR3VXM4_9PEZI</name>
<feature type="region of interest" description="Disordered" evidence="5">
    <location>
        <begin position="1"/>
        <end position="45"/>
    </location>
</feature>
<accession>A0ABR3VXM4</accession>
<keyword evidence="4 6" id="KW-0472">Membrane</keyword>
<organism evidence="8 9">
    <name type="scientific">Diaporthe australafricana</name>
    <dbReference type="NCBI Taxonomy" id="127596"/>
    <lineage>
        <taxon>Eukaryota</taxon>
        <taxon>Fungi</taxon>
        <taxon>Dikarya</taxon>
        <taxon>Ascomycota</taxon>
        <taxon>Pezizomycotina</taxon>
        <taxon>Sordariomycetes</taxon>
        <taxon>Sordariomycetidae</taxon>
        <taxon>Diaporthales</taxon>
        <taxon>Diaporthaceae</taxon>
        <taxon>Diaporthe</taxon>
    </lineage>
</organism>
<dbReference type="PANTHER" id="PTHR23501:SF198">
    <property type="entry name" value="AZOLE RESISTANCE PROTEIN 1-RELATED"/>
    <property type="match status" value="1"/>
</dbReference>
<dbReference type="Proteomes" id="UP001583177">
    <property type="component" value="Unassembled WGS sequence"/>
</dbReference>
<feature type="transmembrane region" description="Helical" evidence="6">
    <location>
        <begin position="180"/>
        <end position="199"/>
    </location>
</feature>
<dbReference type="Gene3D" id="1.20.1720.10">
    <property type="entry name" value="Multidrug resistance protein D"/>
    <property type="match status" value="1"/>
</dbReference>
<feature type="transmembrane region" description="Helical" evidence="6">
    <location>
        <begin position="360"/>
        <end position="380"/>
    </location>
</feature>
<proteinExistence type="predicted"/>
<dbReference type="SUPFAM" id="SSF103473">
    <property type="entry name" value="MFS general substrate transporter"/>
    <property type="match status" value="1"/>
</dbReference>
<protein>
    <recommendedName>
        <fullName evidence="7">Major facilitator superfamily (MFS) profile domain-containing protein</fullName>
    </recommendedName>
</protein>
<dbReference type="PROSITE" id="PS50850">
    <property type="entry name" value="MFS"/>
    <property type="match status" value="1"/>
</dbReference>
<reference evidence="8 9" key="1">
    <citation type="journal article" date="2024" name="IMA Fungus">
        <title>IMA Genome - F19 : A genome assembly and annotation guide to empower mycologists, including annotated draft genome sequences of Ceratocystis pirilliformis, Diaporthe australafricana, Fusarium ophioides, Paecilomyces lecythidis, and Sporothrix stenoceras.</title>
        <authorList>
            <person name="Aylward J."/>
            <person name="Wilson A.M."/>
            <person name="Visagie C.M."/>
            <person name="Spraker J."/>
            <person name="Barnes I."/>
            <person name="Buitendag C."/>
            <person name="Ceriani C."/>
            <person name="Del Mar Angel L."/>
            <person name="du Plessis D."/>
            <person name="Fuchs T."/>
            <person name="Gasser K."/>
            <person name="Kramer D."/>
            <person name="Li W."/>
            <person name="Munsamy K."/>
            <person name="Piso A."/>
            <person name="Price J.L."/>
            <person name="Sonnekus B."/>
            <person name="Thomas C."/>
            <person name="van der Nest A."/>
            <person name="van Dijk A."/>
            <person name="van Heerden A."/>
            <person name="van Vuuren N."/>
            <person name="Yilmaz N."/>
            <person name="Duong T.A."/>
            <person name="van der Merwe N.A."/>
            <person name="Wingfield M.J."/>
            <person name="Wingfield B.D."/>
        </authorList>
    </citation>
    <scope>NUCLEOTIDE SEQUENCE [LARGE SCALE GENOMIC DNA]</scope>
    <source>
        <strain evidence="8 9">CMW 18300</strain>
    </source>
</reference>
<evidence type="ECO:0000256" key="3">
    <source>
        <dbReference type="ARBA" id="ARBA00022989"/>
    </source>
</evidence>
<feature type="transmembrane region" description="Helical" evidence="6">
    <location>
        <begin position="252"/>
        <end position="271"/>
    </location>
</feature>
<dbReference type="Gene3D" id="1.20.1250.20">
    <property type="entry name" value="MFS general substrate transporter like domains"/>
    <property type="match status" value="1"/>
</dbReference>
<keyword evidence="3 6" id="KW-1133">Transmembrane helix</keyword>
<keyword evidence="9" id="KW-1185">Reference proteome</keyword>
<feature type="transmembrane region" description="Helical" evidence="6">
    <location>
        <begin position="148"/>
        <end position="173"/>
    </location>
</feature>
<evidence type="ECO:0000256" key="1">
    <source>
        <dbReference type="ARBA" id="ARBA00004141"/>
    </source>
</evidence>
<dbReference type="EMBL" id="JAWRVE010000238">
    <property type="protein sequence ID" value="KAL1847639.1"/>
    <property type="molecule type" value="Genomic_DNA"/>
</dbReference>
<evidence type="ECO:0000256" key="4">
    <source>
        <dbReference type="ARBA" id="ARBA00023136"/>
    </source>
</evidence>
<feature type="transmembrane region" description="Helical" evidence="6">
    <location>
        <begin position="387"/>
        <end position="407"/>
    </location>
</feature>
<dbReference type="Pfam" id="PF07690">
    <property type="entry name" value="MFS_1"/>
    <property type="match status" value="1"/>
</dbReference>
<feature type="transmembrane region" description="Helical" evidence="6">
    <location>
        <begin position="123"/>
        <end position="142"/>
    </location>
</feature>
<keyword evidence="2 6" id="KW-0812">Transmembrane</keyword>
<feature type="transmembrane region" description="Helical" evidence="6">
    <location>
        <begin position="57"/>
        <end position="81"/>
    </location>
</feature>
<sequence length="575" mass="61580">MDSQEKPPSTQLKDQDKTHIAAGHLSTPSSTDNVEAGPQQEQHGTEIVYPKRTTQTLILASLCLSVFLVALDQTIIAPALGAITAEFKSVKDIGWYGSSYLLTTTALQPLYGKLYNSFSVKPVYLLAVFVFEVGSLVCAVAPSSTAFIVGRAVAGMGTAGLFSGSIVILAYTLPLRQRPLAFGLIGGMWGIASVAGPLLGGAFTDHVSWRWCFYVNLPIGGAAMVAIFFLLHIKGQKKRDIGFLAKMKQLDLLGTAILIPAVICLLLALQWGGTEYPWSNSRIIGLFVGFGVMIVIFIGVQIWKGDEGTLPPRLFKNRDVLCAMMFSAFFGSAFFPLIYYLSLYFQAIQGDDAVEAGIKILPLLISTVLTSVLTGGFISAVGRYNPFALPSMLLFTVGAGMITTFSLDSPLRVWFGYQVLTGLGIGVGFQLGILVVQAVLPQEDIAVATACVQFFQSFGGAIFIAVAQTVFQNGLINGIRRDVPGLDPQVLINSGASQVRQILASMGMEQYTKAVLTAYLTGLRHSYYITVACAAGAFCAVSGLSWVNIKKLEPKKTAPANQTGLVDTTEKGAQE</sequence>
<feature type="domain" description="Major facilitator superfamily (MFS) profile" evidence="7">
    <location>
        <begin position="58"/>
        <end position="513"/>
    </location>
</feature>
<evidence type="ECO:0000313" key="9">
    <source>
        <dbReference type="Proteomes" id="UP001583177"/>
    </source>
</evidence>
<feature type="transmembrane region" description="Helical" evidence="6">
    <location>
        <begin position="527"/>
        <end position="547"/>
    </location>
</feature>
<evidence type="ECO:0000256" key="2">
    <source>
        <dbReference type="ARBA" id="ARBA00022692"/>
    </source>
</evidence>
<dbReference type="CDD" id="cd17502">
    <property type="entry name" value="MFS_Azr1_MDR_like"/>
    <property type="match status" value="1"/>
</dbReference>
<feature type="transmembrane region" description="Helical" evidence="6">
    <location>
        <begin position="93"/>
        <end position="111"/>
    </location>
</feature>
<dbReference type="InterPro" id="IPR036259">
    <property type="entry name" value="MFS_trans_sf"/>
</dbReference>
<feature type="transmembrane region" description="Helical" evidence="6">
    <location>
        <begin position="419"/>
        <end position="440"/>
    </location>
</feature>
<evidence type="ECO:0000256" key="6">
    <source>
        <dbReference type="SAM" id="Phobius"/>
    </source>
</evidence>
<comment type="caution">
    <text evidence="8">The sequence shown here is derived from an EMBL/GenBank/DDBJ whole genome shotgun (WGS) entry which is preliminary data.</text>
</comment>
<evidence type="ECO:0000256" key="5">
    <source>
        <dbReference type="SAM" id="MobiDB-lite"/>
    </source>
</evidence>
<dbReference type="InterPro" id="IPR020846">
    <property type="entry name" value="MFS_dom"/>
</dbReference>
<comment type="subcellular location">
    <subcellularLocation>
        <location evidence="1">Membrane</location>
        <topology evidence="1">Multi-pass membrane protein</topology>
    </subcellularLocation>
</comment>
<feature type="compositionally biased region" description="Polar residues" evidence="5">
    <location>
        <begin position="1"/>
        <end position="12"/>
    </location>
</feature>
<evidence type="ECO:0000259" key="7">
    <source>
        <dbReference type="PROSITE" id="PS50850"/>
    </source>
</evidence>
<dbReference type="InterPro" id="IPR011701">
    <property type="entry name" value="MFS"/>
</dbReference>
<dbReference type="PANTHER" id="PTHR23501">
    <property type="entry name" value="MAJOR FACILITATOR SUPERFAMILY"/>
    <property type="match status" value="1"/>
</dbReference>